<name>K1QJN4_MAGGI</name>
<dbReference type="SMART" id="SM00282">
    <property type="entry name" value="LamG"/>
    <property type="match status" value="7"/>
</dbReference>
<keyword evidence="8" id="KW-0472">Membrane</keyword>
<dbReference type="SUPFAM" id="SSF49899">
    <property type="entry name" value="Concanavalin A-like lectins/glucanases"/>
    <property type="match status" value="7"/>
</dbReference>
<keyword evidence="9" id="KW-0732">Signal</keyword>
<feature type="domain" description="EGF-like" evidence="11">
    <location>
        <begin position="1287"/>
        <end position="1324"/>
    </location>
</feature>
<sequence length="2461" mass="266643">MRTETILAVLAIAIAIPTTQAQINTNLYEDVERQVFRQTRRYSTHTIRFLGSAYIHYDFGAFGVNAPKMMEVVSNETFHFQFITKKANGLLWLDNRQNQLMYIAIKNVENGKKCDGYLTFYLDDGTNSHQQVLLRPEDNRDLNDWRWHKISVERMGRHLRFFIDEKYAGELFTRNEIQLVAPGDVYLGGSPDTIQLTDRNIREGFDGALTEVIYTKFARNNHVTIVSLLAHIETHASTHGRVIIYKPNEFGTRPPLPATTLAPRPKEIYLFRTLSILQFNFHIRATGFIDMRNGGEISFRFRTLQSQGLIFVAGTSGSFVSCEIVDGYLYMVYDFGAGAKRVRLSSSIVNDGQPHTVRLVFSYGRRLTAYYDNVPTTASLSGSETSLYFSRGIWFGGPREDDQLSWYLISRNGFVGCLLDFVLTDTSTDFGSMIIQNVPELSQSCVVGANECAVPSICGRGECTYHDALSYHCYCAGTGMAGDNCNIWPVTAAFEGREYVIYHYSRYLETHMNDFSVRFRTKQSNAILFQTYSTQGHNDFIRAELENGRIKVTVRVNGRDQVFYTGIYLNDDAWHTFNLRRRADHLELWVDSQQHQTEKISGQDFFIHYDKIYYGSLYEIYPNLRIPAFHGYMHNVYVDRVDIFEKLKQHSGGHWPILIFTRGEWENHHRGHADLHTPRPTTRRPVTPRPTTPTPQPTRVKLISTISLLVHGKHYHIPGYVDFRQRGGEISFRFRTLLPTGLLLTIPRTTSLSHFMSFEVFDGKLYFVYDFGTLTRRMLVSNDFVSTGQWQSVKLSMADSYILVYLNNKPTRIELSSFETNSLYFAGGIWIGALPAENLSWYTFARDGYVGCIGDLTLHKLDSNMRLESFISGSDISNQCSALTRHCDNANICGTGTCAYSDQSNYICHCEGTGFGGDRCDRWPITSIFEDGHYILYNYLLQQKTHNNDFSVRFRTAQDNAVLFQTYSTRGLDEYIRAVLENGRVKVTFRINGVDQEYYVGENLNDNHWHTFNLRRHGNLVKMWVDDLAAKEETLKGENFFIHYDNVYYGSLANLYPGLNIPSFSGSMHNVYIDHTDIFDELKQHSGGHWPIFIHTKTEYDNYHFRPLTFVTRDVYADLAPLHASQRMHLTFNFKTGEENGILLFTRGGGKQFIAVQLIGGQLYVKFHNGVRQSSPHLVPTPKLNDNQWHTFVLRERTRGEQRQFEVSIDKLAPIVINLGTNPLVLTGRLYIGGVSASEYLDTFVREVLQSNEGFIGCMSSVELNGHTPELLKYASNLDHIMTGCRAIRPCPLDACLHGGICIPGITDFTCNCQTTAHWGRNCGEYPNGTIFGSPDNQQGGLILYTFDDLQVSSTDEIVFGFMTFYEDGLLYRAESRLGNEYIAIKLENGFIVAEYDTGSGKQTLRIDSKTYNDGKYHVVKFLRTGERADLIVDSLSAFNMHQSTHSNFDEMHKVFIGGYTDSAHSTILDGFNGIIGGAYWNKYRFIDLAHHGDSRINIVGNYATLIDKHGYNLRPPIIPTRPPVPDLGPGPHIVPDHIGGGGSLGPGASGIGGGVDVIHYEKIGGISGGFGTNPGLTGGLNTLPQTAGGGPAVVPPPAAGGTRAGAAMGTLLGTMAFLASLMWAFWRMKPGIVTFPGGGGGGPPPATISPPTATNLPVLKAMGGGGGGEGGGGGSGGGTKITVVNGSAGAGGGGSGGGAGGYSSYYTSSTTTAAGGGGGGGGVGGDVFDSATLRATGSGGGVGGGGGGGTSSYLYQKETTTYKSGGGGSGGGGGAGGGGSSYNMAYGESTTADYDMATPANYTSNTLSSSMGSGLGGGGGTMAFLASLMWAFWRMKPGIVTFPGGGGGGPPPATISPPTATNLPVLKAMGGGGGGEGGGGGSGGGTKITVVNGSAGAGGGGSGAGAGGYSSYYTSSTTTAAGGGGGGGGVGGDVFDSATLRATGSGSGVGGGGGTSSYLYQKETTTYKSGGGGSGGVSGGGGGGGSSYNMAYGESTTADYDMATPANYTSNTLSSSMGSGLGGGGGGTLGGSNTMSNTMSKSGYNTMSSYSYQVQNVRTMMANQAGNQMVQYSATSSGAVTPGAAGDEVRVDCCLMATDGRSVVTGSSLGPPQVWDMQNGELLRIMKGDTVGSTNLHLACNDRLLVGAVHADLEVNEYSTRKGVTNKKLQIWDYTTGKPLEMGTEETCSALCVMSDPDKVVFARSEKFGNATHVIVWDLLGNQALKEVKYDAPVGNNDYVNFLKLSHNDRYCVLGFNNSFDNHAEFVVFDMNQTHHEVTDPCLLRLDANTDCTVILPRDEAVTGLRNGDLVVWSLRTGQPSRQLLSGSGVHAHNKEVKAVVLSEDNRYLVSASADGTLKVWDMQTERQMSTLRGHKDEVWCVAISPDNEIVVSGGKDASIRLWRMKNGSEICAFSTAVDVFYVTMSHDKGTIVALGDKFGARKLIMLQVVRTKIRRTVTS</sequence>
<evidence type="ECO:0000256" key="7">
    <source>
        <dbReference type="SAM" id="MobiDB-lite"/>
    </source>
</evidence>
<feature type="domain" description="EGF-like" evidence="11">
    <location>
        <begin position="448"/>
        <end position="486"/>
    </location>
</feature>
<feature type="domain" description="Laminin G" evidence="10">
    <location>
        <begin position="266"/>
        <end position="445"/>
    </location>
</feature>
<dbReference type="InterPro" id="IPR050372">
    <property type="entry name" value="Neurexin-related_CASP"/>
</dbReference>
<dbReference type="Gene3D" id="2.130.10.10">
    <property type="entry name" value="YVTN repeat-like/Quinoprotein amine dehydrogenase"/>
    <property type="match status" value="2"/>
</dbReference>
<evidence type="ECO:0000256" key="3">
    <source>
        <dbReference type="ARBA" id="ARBA00023157"/>
    </source>
</evidence>
<evidence type="ECO:0000256" key="5">
    <source>
        <dbReference type="PROSITE-ProRule" id="PRU00122"/>
    </source>
</evidence>
<dbReference type="InterPro" id="IPR001680">
    <property type="entry name" value="WD40_rpt"/>
</dbReference>
<dbReference type="PANTHER" id="PTHR15036">
    <property type="entry name" value="PIKACHURIN-LIKE PROTEIN"/>
    <property type="match status" value="1"/>
</dbReference>
<dbReference type="InterPro" id="IPR015943">
    <property type="entry name" value="WD40/YVTN_repeat-like_dom_sf"/>
</dbReference>
<dbReference type="Pfam" id="PF02210">
    <property type="entry name" value="Laminin_G_2"/>
    <property type="match status" value="7"/>
</dbReference>
<feature type="transmembrane region" description="Helical" evidence="8">
    <location>
        <begin position="1815"/>
        <end position="1834"/>
    </location>
</feature>
<feature type="domain" description="Laminin G" evidence="10">
    <location>
        <begin position="705"/>
        <end position="880"/>
    </location>
</feature>
<feature type="repeat" description="WD" evidence="6">
    <location>
        <begin position="2373"/>
        <end position="2414"/>
    </location>
</feature>
<protein>
    <submittedName>
        <fullName evidence="12">Neurexin-1-alpha</fullName>
    </submittedName>
</protein>
<reference evidence="12" key="1">
    <citation type="journal article" date="2012" name="Nature">
        <title>The oyster genome reveals stress adaptation and complexity of shell formation.</title>
        <authorList>
            <person name="Zhang G."/>
            <person name="Fang X."/>
            <person name="Guo X."/>
            <person name="Li L."/>
            <person name="Luo R."/>
            <person name="Xu F."/>
            <person name="Yang P."/>
            <person name="Zhang L."/>
            <person name="Wang X."/>
            <person name="Qi H."/>
            <person name="Xiong Z."/>
            <person name="Que H."/>
            <person name="Xie Y."/>
            <person name="Holland P.W."/>
            <person name="Paps J."/>
            <person name="Zhu Y."/>
            <person name="Wu F."/>
            <person name="Chen Y."/>
            <person name="Wang J."/>
            <person name="Peng C."/>
            <person name="Meng J."/>
            <person name="Yang L."/>
            <person name="Liu J."/>
            <person name="Wen B."/>
            <person name="Zhang N."/>
            <person name="Huang Z."/>
            <person name="Zhu Q."/>
            <person name="Feng Y."/>
            <person name="Mount A."/>
            <person name="Hedgecock D."/>
            <person name="Xu Z."/>
            <person name="Liu Y."/>
            <person name="Domazet-Loso T."/>
            <person name="Du Y."/>
            <person name="Sun X."/>
            <person name="Zhang S."/>
            <person name="Liu B."/>
            <person name="Cheng P."/>
            <person name="Jiang X."/>
            <person name="Li J."/>
            <person name="Fan D."/>
            <person name="Wang W."/>
            <person name="Fu W."/>
            <person name="Wang T."/>
            <person name="Wang B."/>
            <person name="Zhang J."/>
            <person name="Peng Z."/>
            <person name="Li Y."/>
            <person name="Li N."/>
            <person name="Wang J."/>
            <person name="Chen M."/>
            <person name="He Y."/>
            <person name="Tan F."/>
            <person name="Song X."/>
            <person name="Zheng Q."/>
            <person name="Huang R."/>
            <person name="Yang H."/>
            <person name="Du X."/>
            <person name="Chen L."/>
            <person name="Yang M."/>
            <person name="Gaffney P.M."/>
            <person name="Wang S."/>
            <person name="Luo L."/>
            <person name="She Z."/>
            <person name="Ming Y."/>
            <person name="Huang W."/>
            <person name="Zhang S."/>
            <person name="Huang B."/>
            <person name="Zhang Y."/>
            <person name="Qu T."/>
            <person name="Ni P."/>
            <person name="Miao G."/>
            <person name="Wang J."/>
            <person name="Wang Q."/>
            <person name="Steinberg C.E."/>
            <person name="Wang H."/>
            <person name="Li N."/>
            <person name="Qian L."/>
            <person name="Zhang G."/>
            <person name="Li Y."/>
            <person name="Yang H."/>
            <person name="Liu X."/>
            <person name="Wang J."/>
            <person name="Yin Y."/>
            <person name="Wang J."/>
        </authorList>
    </citation>
    <scope>NUCLEOTIDE SEQUENCE [LARGE SCALE GENOMIC DNA]</scope>
    <source>
        <strain evidence="12">05x7-T-G4-1.051#20</strain>
    </source>
</reference>
<dbReference type="SMART" id="SM00320">
    <property type="entry name" value="WD40"/>
    <property type="match status" value="3"/>
</dbReference>
<dbReference type="PROSITE" id="PS50294">
    <property type="entry name" value="WD_REPEATS_REGION"/>
    <property type="match status" value="2"/>
</dbReference>
<feature type="transmembrane region" description="Helical" evidence="8">
    <location>
        <begin position="1605"/>
        <end position="1627"/>
    </location>
</feature>
<dbReference type="CDD" id="cd00054">
    <property type="entry name" value="EGF_CA"/>
    <property type="match status" value="1"/>
</dbReference>
<dbReference type="PROSITE" id="PS50025">
    <property type="entry name" value="LAM_G_DOMAIN"/>
    <property type="match status" value="7"/>
</dbReference>
<feature type="domain" description="Laminin G" evidence="10">
    <location>
        <begin position="1334"/>
        <end position="1504"/>
    </location>
</feature>
<keyword evidence="2" id="KW-0677">Repeat</keyword>
<feature type="domain" description="Laminin G" evidence="10">
    <location>
        <begin position="1106"/>
        <end position="1285"/>
    </location>
</feature>
<dbReference type="SUPFAM" id="SSF50998">
    <property type="entry name" value="Quinoprotein alcohol dehydrogenase-like"/>
    <property type="match status" value="1"/>
</dbReference>
<dbReference type="HOGENOM" id="CLU_228518_0_0_1"/>
<dbReference type="Gene3D" id="2.10.25.10">
    <property type="entry name" value="Laminin"/>
    <property type="match status" value="1"/>
</dbReference>
<evidence type="ECO:0000256" key="2">
    <source>
        <dbReference type="ARBA" id="ARBA00022737"/>
    </source>
</evidence>
<feature type="region of interest" description="Disordered" evidence="7">
    <location>
        <begin position="670"/>
        <end position="697"/>
    </location>
</feature>
<keyword evidence="8" id="KW-1133">Transmembrane helix</keyword>
<evidence type="ECO:0000313" key="12">
    <source>
        <dbReference type="EMBL" id="EKC36962.1"/>
    </source>
</evidence>
<feature type="repeat" description="WD" evidence="6">
    <location>
        <begin position="2331"/>
        <end position="2372"/>
    </location>
</feature>
<dbReference type="Pfam" id="PF00400">
    <property type="entry name" value="WD40"/>
    <property type="match status" value="2"/>
</dbReference>
<dbReference type="Gene3D" id="2.60.120.200">
    <property type="match status" value="7"/>
</dbReference>
<evidence type="ECO:0000256" key="6">
    <source>
        <dbReference type="PROSITE-ProRule" id="PRU00221"/>
    </source>
</evidence>
<comment type="caution">
    <text evidence="4">Lacks conserved residue(s) required for the propagation of feature annotation.</text>
</comment>
<feature type="domain" description="EGF-like" evidence="11">
    <location>
        <begin position="883"/>
        <end position="921"/>
    </location>
</feature>
<evidence type="ECO:0000256" key="9">
    <source>
        <dbReference type="SAM" id="SignalP"/>
    </source>
</evidence>
<evidence type="ECO:0000259" key="11">
    <source>
        <dbReference type="PROSITE" id="PS50026"/>
    </source>
</evidence>
<keyword evidence="4" id="KW-0245">EGF-like domain</keyword>
<feature type="signal peptide" evidence="9">
    <location>
        <begin position="1"/>
        <end position="21"/>
    </location>
</feature>
<evidence type="ECO:0000256" key="4">
    <source>
        <dbReference type="PROSITE-ProRule" id="PRU00076"/>
    </source>
</evidence>
<dbReference type="PANTHER" id="PTHR15036:SF49">
    <property type="entry name" value="AXOTACTIN"/>
    <property type="match status" value="1"/>
</dbReference>
<keyword evidence="3 5" id="KW-1015">Disulfide bond</keyword>
<dbReference type="PROSITE" id="PS50026">
    <property type="entry name" value="EGF_3"/>
    <property type="match status" value="3"/>
</dbReference>
<feature type="compositionally biased region" description="Pro residues" evidence="7">
    <location>
        <begin position="687"/>
        <end position="696"/>
    </location>
</feature>
<dbReference type="SMART" id="SM00181">
    <property type="entry name" value="EGF"/>
    <property type="match status" value="3"/>
</dbReference>
<keyword evidence="8" id="KW-0812">Transmembrane</keyword>
<dbReference type="CDD" id="cd00110">
    <property type="entry name" value="LamG"/>
    <property type="match status" value="7"/>
</dbReference>
<feature type="domain" description="Laminin G" evidence="10">
    <location>
        <begin position="489"/>
        <end position="664"/>
    </location>
</feature>
<evidence type="ECO:0000256" key="8">
    <source>
        <dbReference type="SAM" id="Phobius"/>
    </source>
</evidence>
<feature type="disulfide bond" evidence="5">
    <location>
        <begin position="1258"/>
        <end position="1285"/>
    </location>
</feature>
<evidence type="ECO:0000256" key="1">
    <source>
        <dbReference type="ARBA" id="ARBA00022574"/>
    </source>
</evidence>
<dbReference type="GO" id="GO:0016020">
    <property type="term" value="C:membrane"/>
    <property type="evidence" value="ECO:0007669"/>
    <property type="project" value="UniProtKB-SubCell"/>
</dbReference>
<feature type="chain" id="PRO_5043646468" evidence="9">
    <location>
        <begin position="22"/>
        <end position="2461"/>
    </location>
</feature>
<dbReference type="PROSITE" id="PS50082">
    <property type="entry name" value="WD_REPEATS_2"/>
    <property type="match status" value="2"/>
</dbReference>
<dbReference type="EMBL" id="JH816585">
    <property type="protein sequence ID" value="EKC36962.1"/>
    <property type="molecule type" value="Genomic_DNA"/>
</dbReference>
<feature type="domain" description="Laminin G" evidence="10">
    <location>
        <begin position="46"/>
        <end position="242"/>
    </location>
</feature>
<proteinExistence type="predicted"/>
<dbReference type="InParanoid" id="K1QJN4"/>
<keyword evidence="1 6" id="KW-0853">WD repeat</keyword>
<dbReference type="InterPro" id="IPR013320">
    <property type="entry name" value="ConA-like_dom_sf"/>
</dbReference>
<dbReference type="InterPro" id="IPR011047">
    <property type="entry name" value="Quinoprotein_ADH-like_sf"/>
</dbReference>
<evidence type="ECO:0000259" key="10">
    <source>
        <dbReference type="PROSITE" id="PS50025"/>
    </source>
</evidence>
<dbReference type="InterPro" id="IPR001791">
    <property type="entry name" value="Laminin_G"/>
</dbReference>
<dbReference type="InterPro" id="IPR019775">
    <property type="entry name" value="WD40_repeat_CS"/>
</dbReference>
<accession>K1QJN4</accession>
<gene>
    <name evidence="12" type="ORF">CGI_10023109</name>
</gene>
<dbReference type="PROSITE" id="PS00678">
    <property type="entry name" value="WD_REPEATS_1"/>
    <property type="match status" value="1"/>
</dbReference>
<feature type="domain" description="Laminin G" evidence="10">
    <location>
        <begin position="924"/>
        <end position="1096"/>
    </location>
</feature>
<dbReference type="InterPro" id="IPR000742">
    <property type="entry name" value="EGF"/>
</dbReference>
<organism evidence="12">
    <name type="scientific">Magallana gigas</name>
    <name type="common">Pacific oyster</name>
    <name type="synonym">Crassostrea gigas</name>
    <dbReference type="NCBI Taxonomy" id="29159"/>
    <lineage>
        <taxon>Eukaryota</taxon>
        <taxon>Metazoa</taxon>
        <taxon>Spiralia</taxon>
        <taxon>Lophotrochozoa</taxon>
        <taxon>Mollusca</taxon>
        <taxon>Bivalvia</taxon>
        <taxon>Autobranchia</taxon>
        <taxon>Pteriomorphia</taxon>
        <taxon>Ostreida</taxon>
        <taxon>Ostreoidea</taxon>
        <taxon>Ostreidae</taxon>
        <taxon>Magallana</taxon>
    </lineage>
</organism>